<organism evidence="2 3">
    <name type="scientific">Flavivirga eckloniae</name>
    <dbReference type="NCBI Taxonomy" id="1803846"/>
    <lineage>
        <taxon>Bacteria</taxon>
        <taxon>Pseudomonadati</taxon>
        <taxon>Bacteroidota</taxon>
        <taxon>Flavobacteriia</taxon>
        <taxon>Flavobacteriales</taxon>
        <taxon>Flavobacteriaceae</taxon>
        <taxon>Flavivirga</taxon>
    </lineage>
</organism>
<gene>
    <name evidence="2" type="ORF">C1H87_14195</name>
</gene>
<evidence type="ECO:0000313" key="2">
    <source>
        <dbReference type="EMBL" id="AUP79792.1"/>
    </source>
</evidence>
<dbReference type="InterPro" id="IPR030887">
    <property type="entry name" value="Beta-barrel_YaiO"/>
</dbReference>
<accession>A0A2K9PRV2</accession>
<dbReference type="OrthoDB" id="742239at2"/>
<evidence type="ECO:0000259" key="1">
    <source>
        <dbReference type="Pfam" id="PF19413"/>
    </source>
</evidence>
<dbReference type="AlphaFoldDB" id="A0A2K9PRV2"/>
<evidence type="ECO:0000313" key="3">
    <source>
        <dbReference type="Proteomes" id="UP000235826"/>
    </source>
</evidence>
<dbReference type="RefSeq" id="WP_102756445.1">
    <property type="nucleotide sequence ID" value="NZ_CP025791.1"/>
</dbReference>
<sequence>MNKHIFIIFIFMSFCALGQQKAFKGDPDRAFKVARELAFNKQRKQAQDTLLHILTKYPDYHDIRSFLASTYSWDGDYKKAKTEFDYILKKAPDRPDTWVAAIKNELYSEAPFSALKMTNIALNHLPKNPDILYLKASAEDATNNPEEALLTINNLLLESPDHEKSKTYKASLIDKLSLNVIGLKSAVDVYSQTFDPMQYHLFKYVRQTKYGGIHGKANFNRRFQSNGLQLEVDMYPRIVKGLYAYVNFGWANSFLFPNIRYGAELYKSLPKSFEASLGFRALKYSATTNIYTGSVGWYTGNSYWSFRAYVTPGHPGASKSGTLSYRKYRRDANNFLSIDVGAGFSPEENRFNFGGNEDAIINLQSQKLNLGYYFSSKNNKIIWGAQAGIAHQEISFNPGSYFWIYSFSLSCDIKFRQLN</sequence>
<feature type="domain" description="YaiO beta-barrel" evidence="1">
    <location>
        <begin position="179"/>
        <end position="348"/>
    </location>
</feature>
<dbReference type="Gene3D" id="1.25.40.10">
    <property type="entry name" value="Tetratricopeptide repeat domain"/>
    <property type="match status" value="1"/>
</dbReference>
<keyword evidence="3" id="KW-1185">Reference proteome</keyword>
<dbReference type="KEGG" id="fek:C1H87_14195"/>
<dbReference type="SUPFAM" id="SSF48452">
    <property type="entry name" value="TPR-like"/>
    <property type="match status" value="1"/>
</dbReference>
<dbReference type="Proteomes" id="UP000235826">
    <property type="component" value="Chromosome"/>
</dbReference>
<dbReference type="EMBL" id="CP025791">
    <property type="protein sequence ID" value="AUP79792.1"/>
    <property type="molecule type" value="Genomic_DNA"/>
</dbReference>
<dbReference type="Pfam" id="PF19413">
    <property type="entry name" value="YaiO"/>
    <property type="match status" value="1"/>
</dbReference>
<name>A0A2K9PRV2_9FLAO</name>
<proteinExistence type="predicted"/>
<protein>
    <recommendedName>
        <fullName evidence="1">YaiO beta-barrel domain-containing protein</fullName>
    </recommendedName>
</protein>
<reference evidence="2 3" key="1">
    <citation type="submission" date="2018-01" db="EMBL/GenBank/DDBJ databases">
        <title>Complete genome sequence of Flavivirga eckloniae ECD14 isolated from seaweed Ecklonia cava.</title>
        <authorList>
            <person name="Lee J.H."/>
            <person name="Baik K.S."/>
            <person name="Seong C.N."/>
        </authorList>
    </citation>
    <scope>NUCLEOTIDE SEQUENCE [LARGE SCALE GENOMIC DNA]</scope>
    <source>
        <strain evidence="2 3">ECD14</strain>
    </source>
</reference>
<dbReference type="InterPro" id="IPR011990">
    <property type="entry name" value="TPR-like_helical_dom_sf"/>
</dbReference>
<dbReference type="NCBIfam" id="TIGR04390">
    <property type="entry name" value="OMP_YaiO_dom"/>
    <property type="match status" value="1"/>
</dbReference>